<feature type="compositionally biased region" description="Polar residues" evidence="1">
    <location>
        <begin position="704"/>
        <end position="715"/>
    </location>
</feature>
<feature type="compositionally biased region" description="Basic and acidic residues" evidence="1">
    <location>
        <begin position="558"/>
        <end position="574"/>
    </location>
</feature>
<dbReference type="AlphaFoldDB" id="A0A6P3WNH7"/>
<evidence type="ECO:0000313" key="3">
    <source>
        <dbReference type="RefSeq" id="XP_014467397.1"/>
    </source>
</evidence>
<feature type="compositionally biased region" description="Basic and acidic residues" evidence="1">
    <location>
        <begin position="741"/>
        <end position="753"/>
    </location>
</feature>
<dbReference type="OrthoDB" id="7611408at2759"/>
<gene>
    <name evidence="3" type="primary">LOC106740653</name>
</gene>
<feature type="region of interest" description="Disordered" evidence="1">
    <location>
        <begin position="686"/>
        <end position="894"/>
    </location>
</feature>
<feature type="region of interest" description="Disordered" evidence="1">
    <location>
        <begin position="603"/>
        <end position="626"/>
    </location>
</feature>
<reference evidence="3" key="1">
    <citation type="submission" date="2025-08" db="UniProtKB">
        <authorList>
            <consortium name="RefSeq"/>
        </authorList>
    </citation>
    <scope>IDENTIFICATION</scope>
</reference>
<proteinExistence type="predicted"/>
<feature type="compositionally biased region" description="Basic and acidic residues" evidence="1">
    <location>
        <begin position="130"/>
        <end position="146"/>
    </location>
</feature>
<feature type="compositionally biased region" description="Basic and acidic residues" evidence="1">
    <location>
        <begin position="517"/>
        <end position="546"/>
    </location>
</feature>
<feature type="compositionally biased region" description="Polar residues" evidence="1">
    <location>
        <begin position="218"/>
        <end position="243"/>
    </location>
</feature>
<feature type="compositionally biased region" description="Polar residues" evidence="1">
    <location>
        <begin position="299"/>
        <end position="321"/>
    </location>
</feature>
<dbReference type="KEGG" id="dqu:106740653"/>
<feature type="compositionally biased region" description="Polar residues" evidence="1">
    <location>
        <begin position="374"/>
        <end position="383"/>
    </location>
</feature>
<feature type="compositionally biased region" description="Polar residues" evidence="1">
    <location>
        <begin position="393"/>
        <end position="406"/>
    </location>
</feature>
<dbReference type="GeneID" id="106740653"/>
<feature type="compositionally biased region" description="Basic residues" evidence="1">
    <location>
        <begin position="202"/>
        <end position="213"/>
    </location>
</feature>
<feature type="compositionally biased region" description="Basic and acidic residues" evidence="1">
    <location>
        <begin position="879"/>
        <end position="891"/>
    </location>
</feature>
<evidence type="ECO:0000313" key="2">
    <source>
        <dbReference type="Proteomes" id="UP000515204"/>
    </source>
</evidence>
<protein>
    <submittedName>
        <fullName evidence="3">Dentin sialophosphoprotein-like</fullName>
    </submittedName>
</protein>
<feature type="region of interest" description="Disordered" evidence="1">
    <location>
        <begin position="299"/>
        <end position="334"/>
    </location>
</feature>
<evidence type="ECO:0000256" key="1">
    <source>
        <dbReference type="SAM" id="MobiDB-lite"/>
    </source>
</evidence>
<feature type="compositionally biased region" description="Polar residues" evidence="1">
    <location>
        <begin position="184"/>
        <end position="197"/>
    </location>
</feature>
<organism evidence="2 3">
    <name type="scientific">Dinoponera quadriceps</name>
    <name type="common">South American ant</name>
    <dbReference type="NCBI Taxonomy" id="609295"/>
    <lineage>
        <taxon>Eukaryota</taxon>
        <taxon>Metazoa</taxon>
        <taxon>Ecdysozoa</taxon>
        <taxon>Arthropoda</taxon>
        <taxon>Hexapoda</taxon>
        <taxon>Insecta</taxon>
        <taxon>Pterygota</taxon>
        <taxon>Neoptera</taxon>
        <taxon>Endopterygota</taxon>
        <taxon>Hymenoptera</taxon>
        <taxon>Apocrita</taxon>
        <taxon>Aculeata</taxon>
        <taxon>Formicoidea</taxon>
        <taxon>Formicidae</taxon>
        <taxon>Ponerinae</taxon>
        <taxon>Ponerini</taxon>
        <taxon>Dinoponera</taxon>
    </lineage>
</organism>
<feature type="compositionally biased region" description="Basic and acidic residues" evidence="1">
    <location>
        <begin position="771"/>
        <end position="865"/>
    </location>
</feature>
<keyword evidence="2" id="KW-1185">Reference proteome</keyword>
<feature type="region of interest" description="Disordered" evidence="1">
    <location>
        <begin position="505"/>
        <end position="574"/>
    </location>
</feature>
<feature type="region of interest" description="Disordered" evidence="1">
    <location>
        <begin position="1032"/>
        <end position="1066"/>
    </location>
</feature>
<dbReference type="Proteomes" id="UP000515204">
    <property type="component" value="Unplaced"/>
</dbReference>
<sequence length="1066" mass="119987">MCSHENITWKVVQNAVACRMIDNSLTHKFLSSQRVRKRTKLFNSKVKKYGVIKNYEQYVAMKTSVLRKVSNDCDTDDTDNLSDVDYSIIHNSESKLNEYRRKDSIIKLSSDEDEEINKVMSKMKKNGKAKSVEKKAEKPVNIKQEEDSLSQVCFNSDENDSDRKMENNRIKPVKKKIKKSVSIEQQENSLSQVSFTSDKNRNDKRKSQGLRKTKSSETKSVGESTKTPISTEWEENFTSQSLFTDDDNVNNNEKENQMILKRRKHNKTKPSEKKTRKSVNIGWQDVVLSKKNRSTTRISDIGQCTGTSNMSKQNTSQNGKCNHSKTDSNKRSLSPYFESQDNIMSCTANLVSKDIPQNHTDPLTVVAESDSESDSPNNITSCKVESIDDKDATQNQGDSKATANETNFESNCQDDAVACKANPEEETVIQEELKVPHSSLINDPPSSVSERLPSLSEDRSCEEPAKVEEQVSISAKNYDDGCVSPQTARSVDNIKRNLAFTLDTVNCPHQSSSSPDASHDQQKDSGIDEDSQDKFVKRLATEKSDNAENIVEKTSVSPEHEETNEMAEEMRENHTNDISLKVKEDSLEEQDIVHNIEATQVRKARVPETDDSPETSQTDAGDVKANGMDGIAEDSCNVQEKQLKIMSTEIVNTRYRIVTEKSDNVNVTGTDACAEMTNEIPIAQQVVSHEEDEEEEEDAARCVSPQTKQQLQRQLNLIVDSNSSESESEDRPAVGHSSKIVHADDSNSSHRVEGNCSKDNQRIGDGASGKIDVDTSHSDAACKDARASLEKDASEENDTSRSEDSRECLREQQRKKLENDERSRASEESGIDISHDKDNREEASAEERFGSDERNSASEERHREGPASTDGGNANGDSQRQDRANSGERETQNVCYRPRNLGEFAEDEELLVETLPASITLADISEDEEAFILNIPNKVLQCNLQGQRMILKENTIRFGKSKFGVVHNQVNTVTCIFATGKRRKPYKIVNLKEISTVTVRERLSNFAKDSTELDSRDIDTFPERKSKKRRCILSSDDDTDNRQIDESKSKKLKITDYHIPRRRDHN</sequence>
<name>A0A6P3WNH7_DINQU</name>
<feature type="region of interest" description="Disordered" evidence="1">
    <location>
        <begin position="434"/>
        <end position="464"/>
    </location>
</feature>
<feature type="region of interest" description="Disordered" evidence="1">
    <location>
        <begin position="366"/>
        <end position="406"/>
    </location>
</feature>
<feature type="compositionally biased region" description="Polar residues" evidence="1">
    <location>
        <begin position="505"/>
        <end position="516"/>
    </location>
</feature>
<dbReference type="RefSeq" id="XP_014467397.1">
    <property type="nucleotide sequence ID" value="XM_014611911.1"/>
</dbReference>
<accession>A0A6P3WNH7</accession>
<feature type="compositionally biased region" description="Basic and acidic residues" evidence="1">
    <location>
        <begin position="1040"/>
        <end position="1059"/>
    </location>
</feature>
<feature type="compositionally biased region" description="Polar residues" evidence="1">
    <location>
        <begin position="439"/>
        <end position="449"/>
    </location>
</feature>
<feature type="region of interest" description="Disordered" evidence="1">
    <location>
        <begin position="124"/>
        <end position="251"/>
    </location>
</feature>